<dbReference type="AlphaFoldDB" id="A0A846LQK0"/>
<keyword evidence="7 17" id="KW-0679">Respiratory chain</keyword>
<evidence type="ECO:0000256" key="1">
    <source>
        <dbReference type="ARBA" id="ARBA00004651"/>
    </source>
</evidence>
<dbReference type="GO" id="GO:0005506">
    <property type="term" value="F:iron ion binding"/>
    <property type="evidence" value="ECO:0007669"/>
    <property type="project" value="UniProtKB-UniRule"/>
</dbReference>
<keyword evidence="13 17" id="KW-1133">Transmembrane helix</keyword>
<keyword evidence="11 17" id="KW-1278">Translocase</keyword>
<evidence type="ECO:0000256" key="18">
    <source>
        <dbReference type="PIRSR" id="PIRSR000007-50"/>
    </source>
</evidence>
<feature type="domain" description="Cytochrome c" evidence="21">
    <location>
        <begin position="174"/>
        <end position="252"/>
    </location>
</feature>
<evidence type="ECO:0000256" key="17">
    <source>
        <dbReference type="PIRNR" id="PIRNR000007"/>
    </source>
</evidence>
<dbReference type="PROSITE" id="PS51007">
    <property type="entry name" value="CYTC"/>
    <property type="match status" value="2"/>
</dbReference>
<evidence type="ECO:0000256" key="20">
    <source>
        <dbReference type="SAM" id="MobiDB-lite"/>
    </source>
</evidence>
<feature type="transmembrane region" description="Helical" evidence="17">
    <location>
        <begin position="45"/>
        <end position="65"/>
    </location>
</feature>
<evidence type="ECO:0000259" key="21">
    <source>
        <dbReference type="PROSITE" id="PS51007"/>
    </source>
</evidence>
<feature type="binding site" description="axial binding residue" evidence="19">
    <location>
        <position position="191"/>
    </location>
    <ligand>
        <name>heme c</name>
        <dbReference type="ChEBI" id="CHEBI:61717"/>
        <label>2</label>
    </ligand>
    <ligandPart>
        <name>Fe</name>
        <dbReference type="ChEBI" id="CHEBI:18248"/>
    </ligandPart>
</feature>
<proteinExistence type="predicted"/>
<evidence type="ECO:0000256" key="10">
    <source>
        <dbReference type="ARBA" id="ARBA00022737"/>
    </source>
</evidence>
<dbReference type="GO" id="GO:0005886">
    <property type="term" value="C:plasma membrane"/>
    <property type="evidence" value="ECO:0007669"/>
    <property type="project" value="UniProtKB-SubCell"/>
</dbReference>
<dbReference type="PANTHER" id="PTHR33751:SF13">
    <property type="entry name" value="CYTOCHROME BC1 COMPLEX CYTOCHROME C SUBUNIT"/>
    <property type="match status" value="1"/>
</dbReference>
<feature type="binding site" description="covalent" evidence="18">
    <location>
        <position position="97"/>
    </location>
    <ligand>
        <name>heme c</name>
        <dbReference type="ChEBI" id="CHEBI:61717"/>
        <label>1</label>
    </ligand>
</feature>
<sequence length="293" mass="30470">MSTTNASSEAPLEGGRRGLLRRRPAVGTPAAAARDRRRSKQRRRLANVAGLMAALILTGIGYSALAPGASAADELTESESVAVEAGRELYTLSCITCHGSNLQGVEDRGPSLIGVGSASVYFQVSTGRMPLVRQEAQAPEHPVMFTEAEIAQLMAYVQANGGGPTVPSGDLRDGELAEGGELFRLNCASCHNFVGEGGALSSGKRAPSLDGVTDAQIYAAMLTGPENMPVFGDNQLTPEEKRSIIDYVQTIQDQADPGGAAIGRAGPVAEGLVIWVAGVGALLFGIFWMGTKA</sequence>
<evidence type="ECO:0000256" key="11">
    <source>
        <dbReference type="ARBA" id="ARBA00022967"/>
    </source>
</evidence>
<comment type="catalytic activity">
    <reaction evidence="16 17">
        <text>a quinol + 2 Fe(III)-[cytochrome c](out) = a quinone + 2 Fe(II)-[cytochrome c](out) + 2 H(+)(out)</text>
        <dbReference type="Rhea" id="RHEA:11484"/>
        <dbReference type="Rhea" id="RHEA-COMP:10350"/>
        <dbReference type="Rhea" id="RHEA-COMP:14399"/>
        <dbReference type="ChEBI" id="CHEBI:15378"/>
        <dbReference type="ChEBI" id="CHEBI:24646"/>
        <dbReference type="ChEBI" id="CHEBI:29033"/>
        <dbReference type="ChEBI" id="CHEBI:29034"/>
        <dbReference type="ChEBI" id="CHEBI:132124"/>
        <dbReference type="EC" id="7.1.1.8"/>
    </reaction>
</comment>
<evidence type="ECO:0000256" key="9">
    <source>
        <dbReference type="ARBA" id="ARBA00022723"/>
    </source>
</evidence>
<keyword evidence="12 17" id="KW-0249">Electron transport</keyword>
<comment type="subunit">
    <text evidence="17">The cytochrome bc1 complex is composed of a cytochrome b (QcrB), the Rieske iron-sulfur protein (QcrA) and a diheme cytochrome c (QcrC) subunit.</text>
</comment>
<keyword evidence="14 17" id="KW-0408">Iron</keyword>
<feature type="domain" description="Cytochrome c" evidence="21">
    <location>
        <begin position="81"/>
        <end position="161"/>
    </location>
</feature>
<dbReference type="InterPro" id="IPR050597">
    <property type="entry name" value="Cytochrome_c_Oxidase_Subunit"/>
</dbReference>
<keyword evidence="8 17" id="KW-0812">Transmembrane</keyword>
<dbReference type="GO" id="GO:0008121">
    <property type="term" value="F:quinol-cytochrome-c reductase activity"/>
    <property type="evidence" value="ECO:0007669"/>
    <property type="project" value="UniProtKB-UniRule"/>
</dbReference>
<dbReference type="Pfam" id="PF00034">
    <property type="entry name" value="Cytochrom_C"/>
    <property type="match status" value="1"/>
</dbReference>
<organism evidence="23 24">
    <name type="scientific">Modestobacter marinus</name>
    <dbReference type="NCBI Taxonomy" id="477641"/>
    <lineage>
        <taxon>Bacteria</taxon>
        <taxon>Bacillati</taxon>
        <taxon>Actinomycetota</taxon>
        <taxon>Actinomycetes</taxon>
        <taxon>Geodermatophilales</taxon>
        <taxon>Geodermatophilaceae</taxon>
        <taxon>Modestobacter</taxon>
    </lineage>
</organism>
<accession>A0A846LQK0</accession>
<protein>
    <recommendedName>
        <fullName evidence="3 17">Cytochrome bc1 complex cytochrome c subunit</fullName>
        <ecNumber evidence="2 17">7.1.1.8</ecNumber>
    </recommendedName>
</protein>
<evidence type="ECO:0000256" key="2">
    <source>
        <dbReference type="ARBA" id="ARBA00012951"/>
    </source>
</evidence>
<evidence type="ECO:0000256" key="3">
    <source>
        <dbReference type="ARBA" id="ARBA00017819"/>
    </source>
</evidence>
<dbReference type="EMBL" id="JAAMPA010000002">
    <property type="protein sequence ID" value="NIH69677.1"/>
    <property type="molecule type" value="Genomic_DNA"/>
</dbReference>
<evidence type="ECO:0000256" key="14">
    <source>
        <dbReference type="ARBA" id="ARBA00023004"/>
    </source>
</evidence>
<evidence type="ECO:0000256" key="8">
    <source>
        <dbReference type="ARBA" id="ARBA00022692"/>
    </source>
</evidence>
<evidence type="ECO:0000256" key="16">
    <source>
        <dbReference type="ARBA" id="ARBA00029351"/>
    </source>
</evidence>
<feature type="binding site" description="covalent" evidence="18">
    <location>
        <position position="94"/>
    </location>
    <ligand>
        <name>heme c</name>
        <dbReference type="ChEBI" id="CHEBI:61717"/>
        <label>1</label>
    </ligand>
</feature>
<evidence type="ECO:0000313" key="23">
    <source>
        <dbReference type="EMBL" id="NIH69677.1"/>
    </source>
</evidence>
<evidence type="ECO:0000256" key="12">
    <source>
        <dbReference type="ARBA" id="ARBA00022982"/>
    </source>
</evidence>
<feature type="region of interest" description="Disordered" evidence="20">
    <location>
        <begin position="1"/>
        <end position="41"/>
    </location>
</feature>
<evidence type="ECO:0000313" key="24">
    <source>
        <dbReference type="Proteomes" id="UP000552836"/>
    </source>
</evidence>
<keyword evidence="5 17" id="KW-1003">Cell membrane</keyword>
<evidence type="ECO:0000313" key="22">
    <source>
        <dbReference type="EMBL" id="GGL75778.1"/>
    </source>
</evidence>
<comment type="caution">
    <text evidence="23">The sequence shown here is derived from an EMBL/GenBank/DDBJ whole genome shotgun (WGS) entry which is preliminary data.</text>
</comment>
<dbReference type="Proteomes" id="UP000552836">
    <property type="component" value="Unassembled WGS sequence"/>
</dbReference>
<comment type="subcellular location">
    <subcellularLocation>
        <location evidence="1 17">Cell membrane</location>
        <topology evidence="1 17">Multi-pass membrane protein</topology>
    </subcellularLocation>
</comment>
<keyword evidence="15 17" id="KW-0472">Membrane</keyword>
<keyword evidence="4 17" id="KW-0813">Transport</keyword>
<keyword evidence="10" id="KW-0677">Repeat</keyword>
<reference evidence="23 24" key="3">
    <citation type="submission" date="2020-02" db="EMBL/GenBank/DDBJ databases">
        <title>Sequencing the genomes of 1000 actinobacteria strains.</title>
        <authorList>
            <person name="Klenk H.-P."/>
        </authorList>
    </citation>
    <scope>NUCLEOTIDE SEQUENCE [LARGE SCALE GENOMIC DNA]</scope>
    <source>
        <strain evidence="23 24">DSM 45201</strain>
    </source>
</reference>
<feature type="binding site" description="covalent" evidence="18">
    <location>
        <position position="190"/>
    </location>
    <ligand>
        <name>heme c</name>
        <dbReference type="ChEBI" id="CHEBI:61717"/>
        <label>2</label>
    </ligand>
</feature>
<dbReference type="RefSeq" id="WP_229682197.1">
    <property type="nucleotide sequence ID" value="NZ_BAABJU010000020.1"/>
</dbReference>
<dbReference type="Pfam" id="PF13442">
    <property type="entry name" value="Cytochrome_CBB3"/>
    <property type="match status" value="1"/>
</dbReference>
<evidence type="ECO:0000256" key="7">
    <source>
        <dbReference type="ARBA" id="ARBA00022660"/>
    </source>
</evidence>
<gene>
    <name evidence="23" type="ORF">FB380_004165</name>
    <name evidence="22" type="ORF">GCM10011589_34790</name>
</gene>
<evidence type="ECO:0000256" key="13">
    <source>
        <dbReference type="ARBA" id="ARBA00022989"/>
    </source>
</evidence>
<dbReference type="Gene3D" id="1.10.760.10">
    <property type="entry name" value="Cytochrome c-like domain"/>
    <property type="match status" value="2"/>
</dbReference>
<dbReference type="PANTHER" id="PTHR33751">
    <property type="entry name" value="CBB3-TYPE CYTOCHROME C OXIDASE SUBUNIT FIXP"/>
    <property type="match status" value="1"/>
</dbReference>
<reference evidence="25" key="2">
    <citation type="journal article" date="2019" name="Int. J. Syst. Evol. Microbiol.">
        <title>The Global Catalogue of Microorganisms (GCM) 10K type strain sequencing project: providing services to taxonomists for standard genome sequencing and annotation.</title>
        <authorList>
            <consortium name="The Broad Institute Genomics Platform"/>
            <consortium name="The Broad Institute Genome Sequencing Center for Infectious Disease"/>
            <person name="Wu L."/>
            <person name="Ma J."/>
        </authorList>
    </citation>
    <scope>NUCLEOTIDE SEQUENCE [LARGE SCALE GENOMIC DNA]</scope>
    <source>
        <strain evidence="25">CGMCC 4.5581</strain>
    </source>
</reference>
<dbReference type="GO" id="GO:0020037">
    <property type="term" value="F:heme binding"/>
    <property type="evidence" value="ECO:0007669"/>
    <property type="project" value="UniProtKB-UniRule"/>
</dbReference>
<keyword evidence="9 17" id="KW-0479">Metal-binding</keyword>
<evidence type="ECO:0000313" key="25">
    <source>
        <dbReference type="Proteomes" id="UP000648663"/>
    </source>
</evidence>
<keyword evidence="6 17" id="KW-0349">Heme</keyword>
<evidence type="ECO:0000256" key="5">
    <source>
        <dbReference type="ARBA" id="ARBA00022475"/>
    </source>
</evidence>
<evidence type="ECO:0000256" key="4">
    <source>
        <dbReference type="ARBA" id="ARBA00022448"/>
    </source>
</evidence>
<reference evidence="22" key="4">
    <citation type="submission" date="2024-05" db="EMBL/GenBank/DDBJ databases">
        <authorList>
            <person name="Sun Q."/>
            <person name="Zhou Y."/>
        </authorList>
    </citation>
    <scope>NUCLEOTIDE SEQUENCE</scope>
    <source>
        <strain evidence="22">CGMCC 4.5581</strain>
    </source>
</reference>
<dbReference type="InterPro" id="IPR036909">
    <property type="entry name" value="Cyt_c-like_dom_sf"/>
</dbReference>
<evidence type="ECO:0000256" key="15">
    <source>
        <dbReference type="ARBA" id="ARBA00023136"/>
    </source>
</evidence>
<dbReference type="Proteomes" id="UP000648663">
    <property type="component" value="Unassembled WGS sequence"/>
</dbReference>
<dbReference type="EC" id="7.1.1.8" evidence="2 17"/>
<evidence type="ECO:0000256" key="6">
    <source>
        <dbReference type="ARBA" id="ARBA00022617"/>
    </source>
</evidence>
<feature type="transmembrane region" description="Helical" evidence="17">
    <location>
        <begin position="272"/>
        <end position="290"/>
    </location>
</feature>
<dbReference type="EMBL" id="BMMI01000006">
    <property type="protein sequence ID" value="GGL75778.1"/>
    <property type="molecule type" value="Genomic_DNA"/>
</dbReference>
<feature type="binding site" description="covalent" evidence="18">
    <location>
        <position position="187"/>
    </location>
    <ligand>
        <name>heme c</name>
        <dbReference type="ChEBI" id="CHEBI:61717"/>
        <label>2</label>
    </ligand>
</feature>
<evidence type="ECO:0000256" key="19">
    <source>
        <dbReference type="PIRSR" id="PIRSR000007-51"/>
    </source>
</evidence>
<comment type="PTM">
    <text evidence="18">Binds 2 heme c groups covalently per subunit.</text>
</comment>
<reference evidence="22" key="1">
    <citation type="journal article" date="2014" name="Int. J. Syst. Evol. Microbiol.">
        <title>Complete genome of a new Firmicutes species belonging to the dominant human colonic microbiota ('Ruminococcus bicirculans') reveals two chromosomes and a selective capacity to utilize plant glucans.</title>
        <authorList>
            <consortium name="NISC Comparative Sequencing Program"/>
            <person name="Wegmann U."/>
            <person name="Louis P."/>
            <person name="Goesmann A."/>
            <person name="Henrissat B."/>
            <person name="Duncan S.H."/>
            <person name="Flint H.J."/>
        </authorList>
    </citation>
    <scope>NUCLEOTIDE SEQUENCE</scope>
    <source>
        <strain evidence="22">CGMCC 4.5581</strain>
    </source>
</reference>
<dbReference type="SUPFAM" id="SSF46626">
    <property type="entry name" value="Cytochrome c"/>
    <property type="match status" value="2"/>
</dbReference>
<dbReference type="PIRSF" id="PIRSF000007">
    <property type="entry name" value="Ubiq_cycred_cyc"/>
    <property type="match status" value="1"/>
</dbReference>
<dbReference type="InterPro" id="IPR009152">
    <property type="entry name" value="bc1_cytC-su"/>
</dbReference>
<feature type="binding site" description="axial binding residue" evidence="19">
    <location>
        <position position="98"/>
    </location>
    <ligand>
        <name>heme c</name>
        <dbReference type="ChEBI" id="CHEBI:61717"/>
        <label>1</label>
    </ligand>
    <ligandPart>
        <name>Fe</name>
        <dbReference type="ChEBI" id="CHEBI:18248"/>
    </ligandPart>
</feature>
<keyword evidence="25" id="KW-1185">Reference proteome</keyword>
<name>A0A846LQK0_9ACTN</name>
<dbReference type="InterPro" id="IPR009056">
    <property type="entry name" value="Cyt_c-like_dom"/>
</dbReference>